<feature type="compositionally biased region" description="Polar residues" evidence="2">
    <location>
        <begin position="34"/>
        <end position="69"/>
    </location>
</feature>
<reference evidence="4" key="1">
    <citation type="submission" date="2024-06" db="EMBL/GenBank/DDBJ databases">
        <title>Multi-omics analyses provide insights into the biosynthesis of the anticancer antibiotic pleurotin in Hohenbuehelia grisea.</title>
        <authorList>
            <person name="Weaver J.A."/>
            <person name="Alberti F."/>
        </authorList>
    </citation>
    <scope>NUCLEOTIDE SEQUENCE [LARGE SCALE GENOMIC DNA]</scope>
    <source>
        <strain evidence="4">T-177</strain>
    </source>
</reference>
<keyword evidence="4" id="KW-1185">Reference proteome</keyword>
<name>A0ABR3IPD4_9AGAR</name>
<feature type="coiled-coil region" evidence="1">
    <location>
        <begin position="226"/>
        <end position="253"/>
    </location>
</feature>
<dbReference type="Proteomes" id="UP001556367">
    <property type="component" value="Unassembled WGS sequence"/>
</dbReference>
<proteinExistence type="predicted"/>
<feature type="compositionally biased region" description="Low complexity" evidence="2">
    <location>
        <begin position="109"/>
        <end position="142"/>
    </location>
</feature>
<protein>
    <submittedName>
        <fullName evidence="3">Uncharacterized protein</fullName>
    </submittedName>
</protein>
<evidence type="ECO:0000313" key="3">
    <source>
        <dbReference type="EMBL" id="KAL0945163.1"/>
    </source>
</evidence>
<feature type="region of interest" description="Disordered" evidence="2">
    <location>
        <begin position="91"/>
        <end position="149"/>
    </location>
</feature>
<evidence type="ECO:0000256" key="1">
    <source>
        <dbReference type="SAM" id="Coils"/>
    </source>
</evidence>
<dbReference type="EMBL" id="JASNQZ010000019">
    <property type="protein sequence ID" value="KAL0945163.1"/>
    <property type="molecule type" value="Genomic_DNA"/>
</dbReference>
<sequence>MLTIICQRLAERRFAIPACVVCFLNDICNPPQPDTNSSQPVIGSSKPGPSSFQPGTSNNAGFSQPSSVFSQCGARSSQLAASSSQPSSVFSQRAAVFSQPGAGSSQHNSSASQPDSSTSQPAASTSQPTTSSSQPGASSSQPSPSPNLSRLMIRRRSDPLSPELVIYLGCIVSSGFSGPDMSLTDVIRPAVLPRSSPSPTSSLAWSSDSSLGWSSDSDPETRKKNRALLKEIRDELRLQVAQVQKKLEDDLRDECARSAAERLRWQEERARLETQLQEVVSVSNQLEIPVRHLYYDYFDNVIIH</sequence>
<evidence type="ECO:0000256" key="2">
    <source>
        <dbReference type="SAM" id="MobiDB-lite"/>
    </source>
</evidence>
<organism evidence="3 4">
    <name type="scientific">Hohenbuehelia grisea</name>
    <dbReference type="NCBI Taxonomy" id="104357"/>
    <lineage>
        <taxon>Eukaryota</taxon>
        <taxon>Fungi</taxon>
        <taxon>Dikarya</taxon>
        <taxon>Basidiomycota</taxon>
        <taxon>Agaricomycotina</taxon>
        <taxon>Agaricomycetes</taxon>
        <taxon>Agaricomycetidae</taxon>
        <taxon>Agaricales</taxon>
        <taxon>Pleurotineae</taxon>
        <taxon>Pleurotaceae</taxon>
        <taxon>Hohenbuehelia</taxon>
    </lineage>
</organism>
<feature type="region of interest" description="Disordered" evidence="2">
    <location>
        <begin position="33"/>
        <end position="69"/>
    </location>
</feature>
<evidence type="ECO:0000313" key="4">
    <source>
        <dbReference type="Proteomes" id="UP001556367"/>
    </source>
</evidence>
<gene>
    <name evidence="3" type="ORF">HGRIS_004314</name>
</gene>
<feature type="region of interest" description="Disordered" evidence="2">
    <location>
        <begin position="192"/>
        <end position="222"/>
    </location>
</feature>
<keyword evidence="1" id="KW-0175">Coiled coil</keyword>
<comment type="caution">
    <text evidence="3">The sequence shown here is derived from an EMBL/GenBank/DDBJ whole genome shotgun (WGS) entry which is preliminary data.</text>
</comment>
<accession>A0ABR3IPD4</accession>
<feature type="compositionally biased region" description="Low complexity" evidence="2">
    <location>
        <begin position="195"/>
        <end position="216"/>
    </location>
</feature>